<comment type="caution">
    <text evidence="2">The sequence shown here is derived from an EMBL/GenBank/DDBJ whole genome shotgun (WGS) entry which is preliminary data.</text>
</comment>
<dbReference type="Proteomes" id="UP001195483">
    <property type="component" value="Unassembled WGS sequence"/>
</dbReference>
<sequence length="94" mass="10923">MEHLSTNKTPVGSNTERTWTPERTKPFRNHLQFLDKKKTQILREQYRILFREYEMNEKGEHESYGSIGGSTKPNSCSAICGKENLKAKKPIPQQ</sequence>
<keyword evidence="3" id="KW-1185">Reference proteome</keyword>
<accession>A0AAE0VQY1</accession>
<evidence type="ECO:0000313" key="2">
    <source>
        <dbReference type="EMBL" id="KAK3586696.1"/>
    </source>
</evidence>
<evidence type="ECO:0000313" key="3">
    <source>
        <dbReference type="Proteomes" id="UP001195483"/>
    </source>
</evidence>
<protein>
    <submittedName>
        <fullName evidence="2">Uncharacterized protein</fullName>
    </submittedName>
</protein>
<reference evidence="2" key="3">
    <citation type="submission" date="2023-05" db="EMBL/GenBank/DDBJ databases">
        <authorList>
            <person name="Smith C.H."/>
        </authorList>
    </citation>
    <scope>NUCLEOTIDE SEQUENCE</scope>
    <source>
        <strain evidence="2">CHS0354</strain>
        <tissue evidence="2">Mantle</tissue>
    </source>
</reference>
<evidence type="ECO:0000256" key="1">
    <source>
        <dbReference type="SAM" id="MobiDB-lite"/>
    </source>
</evidence>
<feature type="compositionally biased region" description="Polar residues" evidence="1">
    <location>
        <begin position="1"/>
        <end position="18"/>
    </location>
</feature>
<reference evidence="2" key="1">
    <citation type="journal article" date="2021" name="Genome Biol. Evol.">
        <title>A High-Quality Reference Genome for a Parasitic Bivalve with Doubly Uniparental Inheritance (Bivalvia: Unionida).</title>
        <authorList>
            <person name="Smith C.H."/>
        </authorList>
    </citation>
    <scope>NUCLEOTIDE SEQUENCE</scope>
    <source>
        <strain evidence="2">CHS0354</strain>
    </source>
</reference>
<name>A0AAE0VQY1_9BIVA</name>
<proteinExistence type="predicted"/>
<organism evidence="2 3">
    <name type="scientific">Potamilus streckersoni</name>
    <dbReference type="NCBI Taxonomy" id="2493646"/>
    <lineage>
        <taxon>Eukaryota</taxon>
        <taxon>Metazoa</taxon>
        <taxon>Spiralia</taxon>
        <taxon>Lophotrochozoa</taxon>
        <taxon>Mollusca</taxon>
        <taxon>Bivalvia</taxon>
        <taxon>Autobranchia</taxon>
        <taxon>Heteroconchia</taxon>
        <taxon>Palaeoheterodonta</taxon>
        <taxon>Unionida</taxon>
        <taxon>Unionoidea</taxon>
        <taxon>Unionidae</taxon>
        <taxon>Ambleminae</taxon>
        <taxon>Lampsilini</taxon>
        <taxon>Potamilus</taxon>
    </lineage>
</organism>
<dbReference type="AlphaFoldDB" id="A0AAE0VQY1"/>
<reference evidence="2" key="2">
    <citation type="journal article" date="2021" name="Genome Biol. Evol.">
        <title>Developing a high-quality reference genome for a parasitic bivalve with doubly uniparental inheritance (Bivalvia: Unionida).</title>
        <authorList>
            <person name="Smith C.H."/>
        </authorList>
    </citation>
    <scope>NUCLEOTIDE SEQUENCE</scope>
    <source>
        <strain evidence="2">CHS0354</strain>
        <tissue evidence="2">Mantle</tissue>
    </source>
</reference>
<gene>
    <name evidence="2" type="ORF">CHS0354_039167</name>
</gene>
<feature type="region of interest" description="Disordered" evidence="1">
    <location>
        <begin position="1"/>
        <end position="24"/>
    </location>
</feature>
<dbReference type="EMBL" id="JAEAOA010002287">
    <property type="protein sequence ID" value="KAK3586696.1"/>
    <property type="molecule type" value="Genomic_DNA"/>
</dbReference>